<name>A0A918XXS4_9PROT</name>
<evidence type="ECO:0000313" key="6">
    <source>
        <dbReference type="EMBL" id="GHD63822.1"/>
    </source>
</evidence>
<reference evidence="6" key="2">
    <citation type="submission" date="2020-09" db="EMBL/GenBank/DDBJ databases">
        <authorList>
            <person name="Sun Q."/>
            <person name="Kim S."/>
        </authorList>
    </citation>
    <scope>NUCLEOTIDE SEQUENCE</scope>
    <source>
        <strain evidence="6">KCTC 42651</strain>
    </source>
</reference>
<gene>
    <name evidence="6" type="ORF">GCM10017083_54720</name>
</gene>
<comment type="similarity">
    <text evidence="2">Belongs to the polysaccharide deacetylase family.</text>
</comment>
<dbReference type="Pfam" id="PF01522">
    <property type="entry name" value="Polysacc_deac_1"/>
    <property type="match status" value="1"/>
</dbReference>
<evidence type="ECO:0000256" key="4">
    <source>
        <dbReference type="ARBA" id="ARBA00032976"/>
    </source>
</evidence>
<dbReference type="GO" id="GO:0016810">
    <property type="term" value="F:hydrolase activity, acting on carbon-nitrogen (but not peptide) bonds"/>
    <property type="evidence" value="ECO:0007669"/>
    <property type="project" value="InterPro"/>
</dbReference>
<accession>A0A918XXS4</accession>
<evidence type="ECO:0000256" key="3">
    <source>
        <dbReference type="ARBA" id="ARBA00020071"/>
    </source>
</evidence>
<dbReference type="Gene3D" id="3.20.20.370">
    <property type="entry name" value="Glycoside hydrolase/deacetylase"/>
    <property type="match status" value="1"/>
</dbReference>
<dbReference type="PROSITE" id="PS51677">
    <property type="entry name" value="NODB"/>
    <property type="match status" value="1"/>
</dbReference>
<reference evidence="6" key="1">
    <citation type="journal article" date="2014" name="Int. J. Syst. Evol. Microbiol.">
        <title>Complete genome sequence of Corynebacterium casei LMG S-19264T (=DSM 44701T), isolated from a smear-ripened cheese.</title>
        <authorList>
            <consortium name="US DOE Joint Genome Institute (JGI-PGF)"/>
            <person name="Walter F."/>
            <person name="Albersmeier A."/>
            <person name="Kalinowski J."/>
            <person name="Ruckert C."/>
        </authorList>
    </citation>
    <scope>NUCLEOTIDE SEQUENCE</scope>
    <source>
        <strain evidence="6">KCTC 42651</strain>
    </source>
</reference>
<dbReference type="InterPro" id="IPR002509">
    <property type="entry name" value="NODB_dom"/>
</dbReference>
<organism evidence="6 7">
    <name type="scientific">Thalassobaculum fulvum</name>
    <dbReference type="NCBI Taxonomy" id="1633335"/>
    <lineage>
        <taxon>Bacteria</taxon>
        <taxon>Pseudomonadati</taxon>
        <taxon>Pseudomonadota</taxon>
        <taxon>Alphaproteobacteria</taxon>
        <taxon>Rhodospirillales</taxon>
        <taxon>Thalassobaculaceae</taxon>
        <taxon>Thalassobaculum</taxon>
    </lineage>
</organism>
<evidence type="ECO:0000313" key="7">
    <source>
        <dbReference type="Proteomes" id="UP000630353"/>
    </source>
</evidence>
<feature type="domain" description="NodB homology" evidence="5">
    <location>
        <begin position="3"/>
        <end position="190"/>
    </location>
</feature>
<dbReference type="AlphaFoldDB" id="A0A918XXS4"/>
<dbReference type="GO" id="GO:0005975">
    <property type="term" value="P:carbohydrate metabolic process"/>
    <property type="evidence" value="ECO:0007669"/>
    <property type="project" value="InterPro"/>
</dbReference>
<keyword evidence="7" id="KW-1185">Reference proteome</keyword>
<dbReference type="InterPro" id="IPR011330">
    <property type="entry name" value="Glyco_hydro/deAcase_b/a-brl"/>
</dbReference>
<evidence type="ECO:0000259" key="5">
    <source>
        <dbReference type="PROSITE" id="PS51677"/>
    </source>
</evidence>
<dbReference type="CDD" id="cd10917">
    <property type="entry name" value="CE4_NodB_like_6s_7s"/>
    <property type="match status" value="1"/>
</dbReference>
<evidence type="ECO:0000256" key="1">
    <source>
        <dbReference type="ARBA" id="ARBA00003236"/>
    </source>
</evidence>
<proteinExistence type="inferred from homology"/>
<protein>
    <recommendedName>
        <fullName evidence="3">Chitooligosaccharide deacetylase</fullName>
    </recommendedName>
    <alternativeName>
        <fullName evidence="4">Nodulation protein B</fullName>
    </alternativeName>
</protein>
<dbReference type="EMBL" id="BMZS01000017">
    <property type="protein sequence ID" value="GHD63822.1"/>
    <property type="molecule type" value="Genomic_DNA"/>
</dbReference>
<comment type="function">
    <text evidence="1">Is involved in generating a small heat-stable compound (Nod), an acylated oligomer of N-acetylglucosamine, that stimulates mitosis in various plant protoplasts.</text>
</comment>
<evidence type="ECO:0000256" key="2">
    <source>
        <dbReference type="ARBA" id="ARBA00010973"/>
    </source>
</evidence>
<dbReference type="SUPFAM" id="SSF88713">
    <property type="entry name" value="Glycoside hydrolase/deacetylase"/>
    <property type="match status" value="1"/>
</dbReference>
<dbReference type="InterPro" id="IPR050248">
    <property type="entry name" value="Polysacc_deacetylase_ArnD"/>
</dbReference>
<dbReference type="PANTHER" id="PTHR10587">
    <property type="entry name" value="GLYCOSYL TRANSFERASE-RELATED"/>
    <property type="match status" value="1"/>
</dbReference>
<dbReference type="RefSeq" id="WP_189995769.1">
    <property type="nucleotide sequence ID" value="NZ_BMZS01000017.1"/>
</dbReference>
<sequence>MTFDVTLSFDNGPEPEVTPGVLDVLAVEGIRASFFVLGHKLAMPGRRALAARAHAEGHWIGNHTYSHSTPLGLGTDPEMAVAEVVRTEALIGDLAHPDRLFRPFGGGGRLGPHLMGPAVRDHLLAGGYTCVLWNAIPRDWAEPEAWVETALAQCRTQAWTLLVIHDLPTGAMAHLPRFVAAIRDAGGRFRQDFPPDCLPIRRGRAAMALEPYVAAA</sequence>
<comment type="caution">
    <text evidence="6">The sequence shown here is derived from an EMBL/GenBank/DDBJ whole genome shotgun (WGS) entry which is preliminary data.</text>
</comment>
<dbReference type="Proteomes" id="UP000630353">
    <property type="component" value="Unassembled WGS sequence"/>
</dbReference>